<dbReference type="AlphaFoldDB" id="A0AAN6E218"/>
<evidence type="ECO:0000313" key="4">
    <source>
        <dbReference type="Proteomes" id="UP001203852"/>
    </source>
</evidence>
<dbReference type="InterPro" id="IPR036249">
    <property type="entry name" value="Thioredoxin-like_sf"/>
</dbReference>
<sequence length="369" mass="40521">MPPLRPSVRHLLRPLRSRVRSSAASISSRPPPFPVVPTCPDPTCPCSAMPEGLEIDRKNVLNGTMSPHAQHLVVSSGRSDWTSKIEDEKETAAWGRFTADIKGLLGRGGEFHDPYHNDVMVSTSSFTPSELADQESSLGTIPLSSAPDQEIVDAILFPAFRHFRGLTLDPKADISRKLVKSWLLPEERKLNPGYKDLTESERRAKSRDPALGDSLLSQSVEAPTILICSHGQRDSRCGILGPLLHAEFTSYINERKPIDREIELEARPGAFLASSSSTSEETINVNIGMISHIGGHKWAGNVIMYIPPTFQHLLSASRSPHPLAGMGIWYGRVEPRHVEGIIEQTLLQGKVIQDLFRGGLGQGGETLRL</sequence>
<dbReference type="PANTHER" id="PTHR31902:SF7">
    <property type="entry name" value="ALTERED INHERITANCE OF MITOCHONDRIA PROTEIN 32"/>
    <property type="match status" value="1"/>
</dbReference>
<evidence type="ECO:0000313" key="3">
    <source>
        <dbReference type="EMBL" id="KAI1615822.1"/>
    </source>
</evidence>
<comment type="caution">
    <text evidence="3">The sequence shown here is derived from an EMBL/GenBank/DDBJ whole genome shotgun (WGS) entry which is preliminary data.</text>
</comment>
<dbReference type="Pfam" id="PF06999">
    <property type="entry name" value="Suc_Fer-like"/>
    <property type="match status" value="1"/>
</dbReference>
<reference evidence="3" key="1">
    <citation type="journal article" date="2022" name="bioRxiv">
        <title>Deciphering the potential niche of two novel black yeast fungi from a biological soil crust based on their genomes, phenotypes, and melanin regulation.</title>
        <authorList>
            <consortium name="DOE Joint Genome Institute"/>
            <person name="Carr E.C."/>
            <person name="Barton Q."/>
            <person name="Grambo S."/>
            <person name="Sullivan M."/>
            <person name="Renfro C.M."/>
            <person name="Kuo A."/>
            <person name="Pangilinan J."/>
            <person name="Lipzen A."/>
            <person name="Keymanesh K."/>
            <person name="Savage E."/>
            <person name="Barry K."/>
            <person name="Grigoriev I.V."/>
            <person name="Riekhof W.R."/>
            <person name="Harris S.S."/>
        </authorList>
    </citation>
    <scope>NUCLEOTIDE SEQUENCE</scope>
    <source>
        <strain evidence="3">JF 03-4F</strain>
    </source>
</reference>
<accession>A0AAN6E218</accession>
<keyword evidence="4" id="KW-1185">Reference proteome</keyword>
<dbReference type="SUPFAM" id="SSF52833">
    <property type="entry name" value="Thioredoxin-like"/>
    <property type="match status" value="1"/>
</dbReference>
<protein>
    <recommendedName>
        <fullName evidence="2">Altered inheritance of mitochondria protein 32</fullName>
    </recommendedName>
</protein>
<comment type="similarity">
    <text evidence="1">Belongs to the AIM32 family.</text>
</comment>
<dbReference type="Proteomes" id="UP001203852">
    <property type="component" value="Unassembled WGS sequence"/>
</dbReference>
<dbReference type="CDD" id="cd03062">
    <property type="entry name" value="TRX_Fd_Sucrase"/>
    <property type="match status" value="1"/>
</dbReference>
<dbReference type="EMBL" id="MU404352">
    <property type="protein sequence ID" value="KAI1615822.1"/>
    <property type="molecule type" value="Genomic_DNA"/>
</dbReference>
<dbReference type="Gene3D" id="3.40.30.10">
    <property type="entry name" value="Glutaredoxin"/>
    <property type="match status" value="1"/>
</dbReference>
<proteinExistence type="inferred from homology"/>
<gene>
    <name evidence="3" type="ORF">EDD36DRAFT_197794</name>
</gene>
<evidence type="ECO:0000256" key="2">
    <source>
        <dbReference type="ARBA" id="ARBA00040895"/>
    </source>
</evidence>
<organism evidence="3 4">
    <name type="scientific">Exophiala viscosa</name>
    <dbReference type="NCBI Taxonomy" id="2486360"/>
    <lineage>
        <taxon>Eukaryota</taxon>
        <taxon>Fungi</taxon>
        <taxon>Dikarya</taxon>
        <taxon>Ascomycota</taxon>
        <taxon>Pezizomycotina</taxon>
        <taxon>Eurotiomycetes</taxon>
        <taxon>Chaetothyriomycetidae</taxon>
        <taxon>Chaetothyriales</taxon>
        <taxon>Herpotrichiellaceae</taxon>
        <taxon>Exophiala</taxon>
    </lineage>
</organism>
<evidence type="ECO:0000256" key="1">
    <source>
        <dbReference type="ARBA" id="ARBA00038208"/>
    </source>
</evidence>
<name>A0AAN6E218_9EURO</name>
<dbReference type="InterPro" id="IPR009737">
    <property type="entry name" value="Aim32/Apd1-like"/>
</dbReference>
<dbReference type="PANTHER" id="PTHR31902">
    <property type="entry name" value="ACTIN PATCHES DISTAL PROTEIN 1"/>
    <property type="match status" value="1"/>
</dbReference>